<dbReference type="PANTHER" id="PTHR12965">
    <property type="entry name" value="VACUOLAR PROTEIN SORTING 54"/>
    <property type="match status" value="1"/>
</dbReference>
<dbReference type="OrthoDB" id="10259024at2759"/>
<feature type="domain" description="Vacuolar protein sorting-associated protein 54 C-terminal" evidence="8">
    <location>
        <begin position="1"/>
        <end position="103"/>
    </location>
</feature>
<feature type="compositionally biased region" description="Basic and acidic residues" evidence="7">
    <location>
        <begin position="231"/>
        <end position="253"/>
    </location>
</feature>
<evidence type="ECO:0000256" key="2">
    <source>
        <dbReference type="ARBA" id="ARBA00009150"/>
    </source>
</evidence>
<dbReference type="Proteomes" id="UP000076874">
    <property type="component" value="Unassembled WGS sequence"/>
</dbReference>
<comment type="subcellular location">
    <subcellularLocation>
        <location evidence="1">Golgi apparatus</location>
        <location evidence="1">trans-Golgi network</location>
    </subcellularLocation>
</comment>
<keyword evidence="10" id="KW-1185">Reference proteome</keyword>
<keyword evidence="3" id="KW-0813">Transport</keyword>
<dbReference type="Pfam" id="PF07928">
    <property type="entry name" value="Vps54"/>
    <property type="match status" value="1"/>
</dbReference>
<dbReference type="EMBL" id="AZHD01000002">
    <property type="protein sequence ID" value="OAA66807.1"/>
    <property type="molecule type" value="Genomic_DNA"/>
</dbReference>
<sequence>MASDIGASLVSYLQLFDARCTQLILDAGARRSAGLKNITSKHLVLASQALAFIATLISHVREFVRRYAGSGAATSSVVEFDTVKRRYQEHQNSINDKLVEIMSRLAASHVKAMKHIDWDDGQKHVHPYMATLAKDATSLHRILTKTLTLPKGTVRMLMTPVFVSYKVQFGEAFQEVDPKTESGRDSMLHDVEHFESKLGKMVGFGDTGEYLTKIIKSKQASTASAAPAAAEPEKKDTEKTAKEETEAQHVEDV</sequence>
<keyword evidence="6" id="KW-0175">Coiled coil</keyword>
<comment type="caution">
    <text evidence="9">The sequence shown here is derived from an EMBL/GenBank/DDBJ whole genome shotgun (WGS) entry which is preliminary data.</text>
</comment>
<dbReference type="GO" id="GO:0005829">
    <property type="term" value="C:cytosol"/>
    <property type="evidence" value="ECO:0007669"/>
    <property type="project" value="GOC"/>
</dbReference>
<proteinExistence type="inferred from homology"/>
<reference evidence="9 10" key="1">
    <citation type="journal article" date="2016" name="Genome Biol. Evol.">
        <title>Divergent and convergent evolution of fungal pathogenicity.</title>
        <authorList>
            <person name="Shang Y."/>
            <person name="Xiao G."/>
            <person name="Zheng P."/>
            <person name="Cen K."/>
            <person name="Zhan S."/>
            <person name="Wang C."/>
        </authorList>
    </citation>
    <scope>NUCLEOTIDE SEQUENCE [LARGE SCALE GENOMIC DNA]</scope>
    <source>
        <strain evidence="9 10">RCEF 264</strain>
    </source>
</reference>
<dbReference type="GO" id="GO:0042147">
    <property type="term" value="P:retrograde transport, endosome to Golgi"/>
    <property type="evidence" value="ECO:0007669"/>
    <property type="project" value="InterPro"/>
</dbReference>
<evidence type="ECO:0000256" key="1">
    <source>
        <dbReference type="ARBA" id="ARBA00004601"/>
    </source>
</evidence>
<evidence type="ECO:0000256" key="3">
    <source>
        <dbReference type="ARBA" id="ARBA00022448"/>
    </source>
</evidence>
<evidence type="ECO:0000259" key="8">
    <source>
        <dbReference type="Pfam" id="PF07928"/>
    </source>
</evidence>
<dbReference type="AlphaFoldDB" id="A0A167YXA9"/>
<evidence type="ECO:0000256" key="6">
    <source>
        <dbReference type="ARBA" id="ARBA00023054"/>
    </source>
</evidence>
<gene>
    <name evidence="9" type="ORF">SPI_01383</name>
</gene>
<dbReference type="GO" id="GO:0000938">
    <property type="term" value="C:GARP complex"/>
    <property type="evidence" value="ECO:0007669"/>
    <property type="project" value="InterPro"/>
</dbReference>
<dbReference type="GO" id="GO:0019905">
    <property type="term" value="F:syntaxin binding"/>
    <property type="evidence" value="ECO:0007669"/>
    <property type="project" value="TreeGrafter"/>
</dbReference>
<evidence type="ECO:0000256" key="7">
    <source>
        <dbReference type="SAM" id="MobiDB-lite"/>
    </source>
</evidence>
<feature type="compositionally biased region" description="Low complexity" evidence="7">
    <location>
        <begin position="218"/>
        <end position="230"/>
    </location>
</feature>
<protein>
    <submittedName>
        <fullName evidence="9">Vacuolar sorting protein</fullName>
    </submittedName>
</protein>
<dbReference type="Gene3D" id="6.10.250.860">
    <property type="match status" value="1"/>
</dbReference>
<comment type="similarity">
    <text evidence="2">Belongs to the VPS54 family.</text>
</comment>
<evidence type="ECO:0000256" key="5">
    <source>
        <dbReference type="ARBA" id="ARBA00023034"/>
    </source>
</evidence>
<keyword evidence="5" id="KW-0333">Golgi apparatus</keyword>
<dbReference type="PANTHER" id="PTHR12965:SF0">
    <property type="entry name" value="VACUOLAR PROTEIN SORTING-ASSOCIATED PROTEIN 54"/>
    <property type="match status" value="1"/>
</dbReference>
<keyword evidence="4" id="KW-0653">Protein transport</keyword>
<dbReference type="GO" id="GO:0006896">
    <property type="term" value="P:Golgi to vacuole transport"/>
    <property type="evidence" value="ECO:0007669"/>
    <property type="project" value="TreeGrafter"/>
</dbReference>
<evidence type="ECO:0000313" key="10">
    <source>
        <dbReference type="Proteomes" id="UP000076874"/>
    </source>
</evidence>
<dbReference type="InterPro" id="IPR012501">
    <property type="entry name" value="Vps54_C"/>
</dbReference>
<evidence type="ECO:0000256" key="4">
    <source>
        <dbReference type="ARBA" id="ARBA00022927"/>
    </source>
</evidence>
<dbReference type="InterPro" id="IPR039745">
    <property type="entry name" value="Vps54"/>
</dbReference>
<accession>A0A167YXA9</accession>
<dbReference type="GO" id="GO:0015031">
    <property type="term" value="P:protein transport"/>
    <property type="evidence" value="ECO:0007669"/>
    <property type="project" value="UniProtKB-KW"/>
</dbReference>
<dbReference type="STRING" id="1081102.A0A167YXA9"/>
<feature type="region of interest" description="Disordered" evidence="7">
    <location>
        <begin position="218"/>
        <end position="253"/>
    </location>
</feature>
<organism evidence="9 10">
    <name type="scientific">Niveomyces insectorum RCEF 264</name>
    <dbReference type="NCBI Taxonomy" id="1081102"/>
    <lineage>
        <taxon>Eukaryota</taxon>
        <taxon>Fungi</taxon>
        <taxon>Dikarya</taxon>
        <taxon>Ascomycota</taxon>
        <taxon>Pezizomycotina</taxon>
        <taxon>Sordariomycetes</taxon>
        <taxon>Hypocreomycetidae</taxon>
        <taxon>Hypocreales</taxon>
        <taxon>Cordycipitaceae</taxon>
        <taxon>Niveomyces</taxon>
    </lineage>
</organism>
<evidence type="ECO:0000313" key="9">
    <source>
        <dbReference type="EMBL" id="OAA66807.1"/>
    </source>
</evidence>
<name>A0A167YXA9_9HYPO</name>